<feature type="domain" description="HTH cro/C1-type" evidence="1">
    <location>
        <begin position="74"/>
        <end position="127"/>
    </location>
</feature>
<reference evidence="2 3" key="1">
    <citation type="submission" date="2019-06" db="EMBL/GenBank/DDBJ databases">
        <title>Sequencing the genomes of 1000 actinobacteria strains.</title>
        <authorList>
            <person name="Klenk H.-P."/>
        </authorList>
    </citation>
    <scope>NUCLEOTIDE SEQUENCE [LARGE SCALE GENOMIC DNA]</scope>
    <source>
        <strain evidence="2 3">DSM 46837</strain>
    </source>
</reference>
<comment type="caution">
    <text evidence="2">The sequence shown here is derived from an EMBL/GenBank/DDBJ whole genome shotgun (WGS) entry which is preliminary data.</text>
</comment>
<dbReference type="Proteomes" id="UP000319865">
    <property type="component" value="Unassembled WGS sequence"/>
</dbReference>
<name>A0A543PI05_9ACTN</name>
<dbReference type="SUPFAM" id="SSF47413">
    <property type="entry name" value="lambda repressor-like DNA-binding domains"/>
    <property type="match status" value="2"/>
</dbReference>
<keyword evidence="3" id="KW-1185">Reference proteome</keyword>
<dbReference type="SMART" id="SM00530">
    <property type="entry name" value="HTH_XRE"/>
    <property type="match status" value="2"/>
</dbReference>
<dbReference type="OrthoDB" id="4724865at2"/>
<dbReference type="PANTHER" id="PTHR43236">
    <property type="entry name" value="ANTITOXIN HIGA1"/>
    <property type="match status" value="1"/>
</dbReference>
<sequence length="127" mass="13930">MGHFSGDRLRQARLAAGLTREDLAQRAGVRSADRIRDWERGAHAPQARYVPRLAAALGVDSVVLYDVDPARPPLRVLRLARGLSLQQLAELAGVPIMTCQRIEQGRGHRHDLTALNRISRALGIPAS</sequence>
<evidence type="ECO:0000313" key="2">
    <source>
        <dbReference type="EMBL" id="TQN43713.1"/>
    </source>
</evidence>
<dbReference type="EMBL" id="VFQE01000001">
    <property type="protein sequence ID" value="TQN43713.1"/>
    <property type="molecule type" value="Genomic_DNA"/>
</dbReference>
<dbReference type="AlphaFoldDB" id="A0A543PI05"/>
<evidence type="ECO:0000313" key="3">
    <source>
        <dbReference type="Proteomes" id="UP000319865"/>
    </source>
</evidence>
<evidence type="ECO:0000259" key="1">
    <source>
        <dbReference type="PROSITE" id="PS50943"/>
    </source>
</evidence>
<dbReference type="CDD" id="cd00093">
    <property type="entry name" value="HTH_XRE"/>
    <property type="match status" value="2"/>
</dbReference>
<proteinExistence type="predicted"/>
<protein>
    <submittedName>
        <fullName evidence="2">Helix-turn-helix protein</fullName>
    </submittedName>
</protein>
<dbReference type="GO" id="GO:0003677">
    <property type="term" value="F:DNA binding"/>
    <property type="evidence" value="ECO:0007669"/>
    <property type="project" value="InterPro"/>
</dbReference>
<dbReference type="PROSITE" id="PS50943">
    <property type="entry name" value="HTH_CROC1"/>
    <property type="match status" value="2"/>
</dbReference>
<accession>A0A543PI05</accession>
<organism evidence="2 3">
    <name type="scientific">Blastococcus colisei</name>
    <dbReference type="NCBI Taxonomy" id="1564162"/>
    <lineage>
        <taxon>Bacteria</taxon>
        <taxon>Bacillati</taxon>
        <taxon>Actinomycetota</taxon>
        <taxon>Actinomycetes</taxon>
        <taxon>Geodermatophilales</taxon>
        <taxon>Geodermatophilaceae</taxon>
        <taxon>Blastococcus</taxon>
    </lineage>
</organism>
<dbReference type="InterPro" id="IPR010982">
    <property type="entry name" value="Lambda_DNA-bd_dom_sf"/>
</dbReference>
<dbReference type="InterPro" id="IPR001387">
    <property type="entry name" value="Cro/C1-type_HTH"/>
</dbReference>
<feature type="domain" description="HTH cro/C1-type" evidence="1">
    <location>
        <begin position="9"/>
        <end position="64"/>
    </location>
</feature>
<dbReference type="Gene3D" id="1.10.260.40">
    <property type="entry name" value="lambda repressor-like DNA-binding domains"/>
    <property type="match status" value="2"/>
</dbReference>
<gene>
    <name evidence="2" type="ORF">FHU33_3176</name>
</gene>
<dbReference type="Pfam" id="PF13560">
    <property type="entry name" value="HTH_31"/>
    <property type="match status" value="2"/>
</dbReference>
<dbReference type="RefSeq" id="WP_142026173.1">
    <property type="nucleotide sequence ID" value="NZ_VFQE01000001.1"/>
</dbReference>
<dbReference type="InterPro" id="IPR052345">
    <property type="entry name" value="Rad_response_metalloprotease"/>
</dbReference>
<dbReference type="PANTHER" id="PTHR43236:SF1">
    <property type="entry name" value="BLL7220 PROTEIN"/>
    <property type="match status" value="1"/>
</dbReference>